<dbReference type="InterPro" id="IPR000424">
    <property type="entry name" value="Primosome_PriB/ssb"/>
</dbReference>
<keyword evidence="1 2" id="KW-0238">DNA-binding</keyword>
<dbReference type="AlphaFoldDB" id="A0A4Y8WMK6"/>
<dbReference type="Proteomes" id="UP000297225">
    <property type="component" value="Unassembled WGS sequence"/>
</dbReference>
<evidence type="ECO:0000313" key="3">
    <source>
        <dbReference type="EMBL" id="TFH94301.1"/>
    </source>
</evidence>
<protein>
    <recommendedName>
        <fullName evidence="5">Single-stranded DNA-binding protein</fullName>
    </recommendedName>
</protein>
<sequence length="139" mass="15763">KTNYRIYMERITLVGFLGSDAKIVEIEGVEKYIQVSLAPVRKKQQDDKSLLWYQLNLPLGLRKLVEYLKKGSLIGVTGRFRITAYLDKYNNATPSCVVFVDQVDLLGKKEETASQQLSEPINTAPVAPRAINKDDELPY</sequence>
<dbReference type="PROSITE" id="PS50935">
    <property type="entry name" value="SSB"/>
    <property type="match status" value="1"/>
</dbReference>
<name>A0A4Y8WMK6_9PORP</name>
<dbReference type="GO" id="GO:0003697">
    <property type="term" value="F:single-stranded DNA binding"/>
    <property type="evidence" value="ECO:0007669"/>
    <property type="project" value="InterPro"/>
</dbReference>
<dbReference type="Pfam" id="PF00436">
    <property type="entry name" value="SSB"/>
    <property type="match status" value="1"/>
</dbReference>
<dbReference type="Gene3D" id="2.40.50.140">
    <property type="entry name" value="Nucleic acid-binding proteins"/>
    <property type="match status" value="1"/>
</dbReference>
<dbReference type="SUPFAM" id="SSF50249">
    <property type="entry name" value="Nucleic acid-binding proteins"/>
    <property type="match status" value="1"/>
</dbReference>
<evidence type="ECO:0000256" key="2">
    <source>
        <dbReference type="PROSITE-ProRule" id="PRU00252"/>
    </source>
</evidence>
<organism evidence="3 4">
    <name type="scientific">Porphyromonas levii</name>
    <dbReference type="NCBI Taxonomy" id="28114"/>
    <lineage>
        <taxon>Bacteria</taxon>
        <taxon>Pseudomonadati</taxon>
        <taxon>Bacteroidota</taxon>
        <taxon>Bacteroidia</taxon>
        <taxon>Bacteroidales</taxon>
        <taxon>Porphyromonadaceae</taxon>
        <taxon>Porphyromonas</taxon>
    </lineage>
</organism>
<evidence type="ECO:0000256" key="1">
    <source>
        <dbReference type="ARBA" id="ARBA00023125"/>
    </source>
</evidence>
<evidence type="ECO:0000313" key="4">
    <source>
        <dbReference type="Proteomes" id="UP000297225"/>
    </source>
</evidence>
<evidence type="ECO:0008006" key="5">
    <source>
        <dbReference type="Google" id="ProtNLM"/>
    </source>
</evidence>
<feature type="non-terminal residue" evidence="3">
    <location>
        <position position="1"/>
    </location>
</feature>
<dbReference type="InterPro" id="IPR012340">
    <property type="entry name" value="NA-bd_OB-fold"/>
</dbReference>
<proteinExistence type="predicted"/>
<keyword evidence="4" id="KW-1185">Reference proteome</keyword>
<accession>A0A4Y8WMK6</accession>
<gene>
    <name evidence="3" type="ORF">E4P47_08120</name>
</gene>
<comment type="caution">
    <text evidence="3">The sequence shown here is derived from an EMBL/GenBank/DDBJ whole genome shotgun (WGS) entry which is preliminary data.</text>
</comment>
<reference evidence="3 4" key="1">
    <citation type="submission" date="2019-03" db="EMBL/GenBank/DDBJ databases">
        <title>Porphyromonas levii Isolated from the Uterus of Dairy Cows.</title>
        <authorList>
            <person name="Francis A.M."/>
        </authorList>
    </citation>
    <scope>NUCLEOTIDE SEQUENCE [LARGE SCALE GENOMIC DNA]</scope>
    <source>
        <strain evidence="3 4">AF5678</strain>
    </source>
</reference>
<dbReference type="STRING" id="1122973.GCA_000379925_00804"/>
<dbReference type="EMBL" id="SPNC01000145">
    <property type="protein sequence ID" value="TFH94301.1"/>
    <property type="molecule type" value="Genomic_DNA"/>
</dbReference>